<keyword evidence="6 8" id="KW-0472">Membrane</keyword>
<evidence type="ECO:0000256" key="2">
    <source>
        <dbReference type="ARBA" id="ARBA00010992"/>
    </source>
</evidence>
<dbReference type="InterPro" id="IPR020846">
    <property type="entry name" value="MFS_dom"/>
</dbReference>
<evidence type="ECO:0000256" key="8">
    <source>
        <dbReference type="SAM" id="Phobius"/>
    </source>
</evidence>
<proteinExistence type="evidence at transcript level"/>
<feature type="transmembrane region" description="Helical" evidence="8">
    <location>
        <begin position="523"/>
        <end position="544"/>
    </location>
</feature>
<feature type="transmembrane region" description="Helical" evidence="8">
    <location>
        <begin position="206"/>
        <end position="225"/>
    </location>
</feature>
<feature type="transmembrane region" description="Helical" evidence="8">
    <location>
        <begin position="424"/>
        <end position="448"/>
    </location>
</feature>
<evidence type="ECO:0000256" key="6">
    <source>
        <dbReference type="ARBA" id="ARBA00023136"/>
    </source>
</evidence>
<feature type="transmembrane region" description="Helical" evidence="8">
    <location>
        <begin position="455"/>
        <end position="477"/>
    </location>
</feature>
<evidence type="ECO:0000256" key="5">
    <source>
        <dbReference type="ARBA" id="ARBA00022989"/>
    </source>
</evidence>
<keyword evidence="3 7" id="KW-0813">Transport</keyword>
<evidence type="ECO:0000313" key="10">
    <source>
        <dbReference type="EMBL" id="BBD19772.1"/>
    </source>
</evidence>
<feature type="transmembrane region" description="Helical" evidence="8">
    <location>
        <begin position="265"/>
        <end position="283"/>
    </location>
</feature>
<comment type="subcellular location">
    <subcellularLocation>
        <location evidence="1">Membrane</location>
        <topology evidence="1">Multi-pass membrane protein</topology>
    </subcellularLocation>
</comment>
<dbReference type="InterPro" id="IPR036259">
    <property type="entry name" value="MFS_trans_sf"/>
</dbReference>
<dbReference type="FunFam" id="1.20.1250.20:FF:000100">
    <property type="entry name" value="MFS sugar transporter, putative"/>
    <property type="match status" value="1"/>
</dbReference>
<feature type="transmembrane region" description="Helical" evidence="8">
    <location>
        <begin position="130"/>
        <end position="147"/>
    </location>
</feature>
<keyword evidence="4 8" id="KW-0812">Transmembrane</keyword>
<evidence type="ECO:0000256" key="3">
    <source>
        <dbReference type="ARBA" id="ARBA00022448"/>
    </source>
</evidence>
<dbReference type="GO" id="GO:0022857">
    <property type="term" value="F:transmembrane transporter activity"/>
    <property type="evidence" value="ECO:0007669"/>
    <property type="project" value="InterPro"/>
</dbReference>
<organism evidence="11">
    <name type="scientific">Ramalina conduplicans</name>
    <dbReference type="NCBI Taxonomy" id="372067"/>
    <lineage>
        <taxon>Eukaryota</taxon>
        <taxon>Fungi</taxon>
        <taxon>Dikarya</taxon>
        <taxon>Ascomycota</taxon>
        <taxon>Pezizomycotina</taxon>
        <taxon>Lecanoromycetes</taxon>
        <taxon>OSLEUM clade</taxon>
        <taxon>Lecanoromycetidae</taxon>
        <taxon>Lecanorales</taxon>
        <taxon>Lecanorineae</taxon>
        <taxon>Ramalinaceae</taxon>
        <taxon>Ramalina</taxon>
    </lineage>
</organism>
<dbReference type="EMBL" id="LC375944">
    <property type="protein sequence ID" value="BBD19772.1"/>
    <property type="molecule type" value="mRNA"/>
</dbReference>
<dbReference type="PRINTS" id="PR00171">
    <property type="entry name" value="SUGRTRNSPORT"/>
</dbReference>
<dbReference type="InterPro" id="IPR050814">
    <property type="entry name" value="Myo-inositol_Transporter"/>
</dbReference>
<keyword evidence="5 8" id="KW-1133">Transmembrane helix</keyword>
<evidence type="ECO:0000256" key="4">
    <source>
        <dbReference type="ARBA" id="ARBA00022692"/>
    </source>
</evidence>
<sequence>MAYNERPKSDSSGHSTNETRIEHMEYDDRNHSIPRSSRNFSSLAAERMRRNAAAKLANPLAGISHAKLEEMGASYARKHQIGDEEDIRAFQKGACLAQDPKRYHQVAGLTAKEMSVLKREFENRWSQPKLMYIVIILCSTCAAVQGMDETVVNGAQLFYKYQFGIDGEDSRSTWLTGLLNSAPYLCCSVLGCWLTTPFNNLFGRRGTIFLTCVFSALACFWQGFVNTWWHMFIARFFLGFGIGPKSATVPIYAAETSPPAIRGALVMQWQMWTAFGIMLGYVSDLAFYKVPDSSGIVGLNWRIMMASAMLPALVVICFVFLCPESPRWYMSKNRHYKAYESMRWLRYEKVQAARDVYYMYTLLEAEKEVQQLHGNPLVELIKVPRNRRAMLASEIVMFMQQFCGVNVIAYYSSQIFLDARFSPISALTASLGFGLINWIFAIPAIYTIDTFGRRNLLLTTFPLMSIFLFFTGFSFFISDESQHTARVACVALGIYLFGIVYSPGEGPVPFTYSAEAYPLYVRTYGMSLATATLWFFNFVLSITWPSLQTAFTTPGAFAWYATWNIIGFFLVLLFMPETKAKTLEELDQVFSVPTRLHATYGLRQIPYFFRRYLLRQHCEPERLYENDETGEDRDVGFDHDPEGGF</sequence>
<evidence type="ECO:0000259" key="9">
    <source>
        <dbReference type="PROSITE" id="PS50850"/>
    </source>
</evidence>
<gene>
    <name evidence="10" type="primary">Syl1</name>
</gene>
<evidence type="ECO:0000313" key="11">
    <source>
        <dbReference type="EMBL" id="BBI16188.1"/>
    </source>
</evidence>
<feature type="transmembrane region" description="Helical" evidence="8">
    <location>
        <begin position="556"/>
        <end position="575"/>
    </location>
</feature>
<dbReference type="Gene3D" id="1.20.1250.20">
    <property type="entry name" value="MFS general substrate transporter like domains"/>
    <property type="match status" value="1"/>
</dbReference>
<feature type="transmembrane region" description="Helical" evidence="8">
    <location>
        <begin position="231"/>
        <end position="253"/>
    </location>
</feature>
<evidence type="ECO:0000256" key="7">
    <source>
        <dbReference type="RuleBase" id="RU003346"/>
    </source>
</evidence>
<dbReference type="PANTHER" id="PTHR48020:SF25">
    <property type="entry name" value="SUGAR TRANSPORTER, PUTATIVE (AFU_ORTHOLOGUE AFUA_7G05830)-RELATED"/>
    <property type="match status" value="1"/>
</dbReference>
<dbReference type="AlphaFoldDB" id="A0A5A4REX2"/>
<name>A0A5A4REX2_9LECA</name>
<evidence type="ECO:0000256" key="1">
    <source>
        <dbReference type="ARBA" id="ARBA00004141"/>
    </source>
</evidence>
<feature type="transmembrane region" description="Helical" evidence="8">
    <location>
        <begin position="174"/>
        <end position="194"/>
    </location>
</feature>
<reference evidence="11" key="1">
    <citation type="journal article" date="2019" name="Fungal Biol.">
        <title>The conservation of polyol transporter proteins and their involvement in lichenized Ascomycota.</title>
        <authorList>
            <person name="Yoshino K."/>
            <person name="Yamamoto K."/>
            <person name="Hara K."/>
            <person name="Sonoda M."/>
            <person name="Yamamoto Y."/>
            <person name="Sakamoto K."/>
        </authorList>
    </citation>
    <scope>NUCLEOTIDE SEQUENCE</scope>
    <source>
        <strain evidence="11">KY1401</strain>
    </source>
</reference>
<dbReference type="Pfam" id="PF00083">
    <property type="entry name" value="Sugar_tr"/>
    <property type="match status" value="1"/>
</dbReference>
<dbReference type="EMBL" id="LC456217">
    <property type="protein sequence ID" value="BBI16188.1"/>
    <property type="molecule type" value="Genomic_DNA"/>
</dbReference>
<dbReference type="GO" id="GO:0016020">
    <property type="term" value="C:membrane"/>
    <property type="evidence" value="ECO:0007669"/>
    <property type="project" value="UniProtKB-SubCell"/>
</dbReference>
<dbReference type="InterPro" id="IPR003663">
    <property type="entry name" value="Sugar/inositol_transpt"/>
</dbReference>
<dbReference type="GO" id="GO:0015798">
    <property type="term" value="P:myo-inositol transport"/>
    <property type="evidence" value="ECO:0007669"/>
    <property type="project" value="UniProtKB-ARBA"/>
</dbReference>
<feature type="transmembrane region" description="Helical" evidence="8">
    <location>
        <begin position="391"/>
        <end position="412"/>
    </location>
</feature>
<dbReference type="InterPro" id="IPR005828">
    <property type="entry name" value="MFS_sugar_transport-like"/>
</dbReference>
<feature type="transmembrane region" description="Helical" evidence="8">
    <location>
        <begin position="303"/>
        <end position="322"/>
    </location>
</feature>
<comment type="similarity">
    <text evidence="2 7">Belongs to the major facilitator superfamily. Sugar transporter (TC 2.A.1.1) family.</text>
</comment>
<dbReference type="NCBIfam" id="TIGR00879">
    <property type="entry name" value="SP"/>
    <property type="match status" value="1"/>
</dbReference>
<dbReference type="SUPFAM" id="SSF103473">
    <property type="entry name" value="MFS general substrate transporter"/>
    <property type="match status" value="1"/>
</dbReference>
<dbReference type="PANTHER" id="PTHR48020">
    <property type="entry name" value="PROTON MYO-INOSITOL COTRANSPORTER"/>
    <property type="match status" value="1"/>
</dbReference>
<dbReference type="GO" id="GO:0015791">
    <property type="term" value="P:polyol transmembrane transport"/>
    <property type="evidence" value="ECO:0007669"/>
    <property type="project" value="UniProtKB-ARBA"/>
</dbReference>
<protein>
    <submittedName>
        <fullName evidence="11">Hypothetical polyol transporter</fullName>
    </submittedName>
</protein>
<feature type="domain" description="Major facilitator superfamily (MFS) profile" evidence="9">
    <location>
        <begin position="134"/>
        <end position="579"/>
    </location>
</feature>
<feature type="transmembrane region" description="Helical" evidence="8">
    <location>
        <begin position="483"/>
        <end position="502"/>
    </location>
</feature>
<dbReference type="PROSITE" id="PS50850">
    <property type="entry name" value="MFS"/>
    <property type="match status" value="1"/>
</dbReference>
<accession>A0A5A4REX2</accession>